<protein>
    <submittedName>
        <fullName evidence="2">Uncharacterized protein</fullName>
    </submittedName>
</protein>
<feature type="region of interest" description="Disordered" evidence="1">
    <location>
        <begin position="35"/>
        <end position="60"/>
    </location>
</feature>
<proteinExistence type="predicted"/>
<organism evidence="2 3">
    <name type="scientific">Eumeta variegata</name>
    <name type="common">Bagworm moth</name>
    <name type="synonym">Eumeta japonica</name>
    <dbReference type="NCBI Taxonomy" id="151549"/>
    <lineage>
        <taxon>Eukaryota</taxon>
        <taxon>Metazoa</taxon>
        <taxon>Ecdysozoa</taxon>
        <taxon>Arthropoda</taxon>
        <taxon>Hexapoda</taxon>
        <taxon>Insecta</taxon>
        <taxon>Pterygota</taxon>
        <taxon>Neoptera</taxon>
        <taxon>Endopterygota</taxon>
        <taxon>Lepidoptera</taxon>
        <taxon>Glossata</taxon>
        <taxon>Ditrysia</taxon>
        <taxon>Tineoidea</taxon>
        <taxon>Psychidae</taxon>
        <taxon>Oiketicinae</taxon>
        <taxon>Eumeta</taxon>
    </lineage>
</organism>
<name>A0A4C1SE52_EUMVA</name>
<accession>A0A4C1SE52</accession>
<dbReference type="EMBL" id="BGZK01000003">
    <property type="protein sequence ID" value="GBO99646.1"/>
    <property type="molecule type" value="Genomic_DNA"/>
</dbReference>
<sequence length="147" mass="15480">MWKENETLQINGHRSLGRGANSAYSSRSIALAGDQSIKGGRPGEAALTSVPRAAAPPPRVADADTTTTIMMFNILGSVGMSLGVRVVSWEVVKVAERCGCGRGGQTGRRRALLGGCRTPGAAAGRVWWRVRHHLSRALETAAFTAPA</sequence>
<keyword evidence="3" id="KW-1185">Reference proteome</keyword>
<reference evidence="2 3" key="1">
    <citation type="journal article" date="2019" name="Commun. Biol.">
        <title>The bagworm genome reveals a unique fibroin gene that provides high tensile strength.</title>
        <authorList>
            <person name="Kono N."/>
            <person name="Nakamura H."/>
            <person name="Ohtoshi R."/>
            <person name="Tomita M."/>
            <person name="Numata K."/>
            <person name="Arakawa K."/>
        </authorList>
    </citation>
    <scope>NUCLEOTIDE SEQUENCE [LARGE SCALE GENOMIC DNA]</scope>
</reference>
<gene>
    <name evidence="2" type="ORF">EVAR_765_1</name>
</gene>
<comment type="caution">
    <text evidence="2">The sequence shown here is derived from an EMBL/GenBank/DDBJ whole genome shotgun (WGS) entry which is preliminary data.</text>
</comment>
<evidence type="ECO:0000256" key="1">
    <source>
        <dbReference type="SAM" id="MobiDB-lite"/>
    </source>
</evidence>
<dbReference type="Proteomes" id="UP000299102">
    <property type="component" value="Unassembled WGS sequence"/>
</dbReference>
<evidence type="ECO:0000313" key="3">
    <source>
        <dbReference type="Proteomes" id="UP000299102"/>
    </source>
</evidence>
<evidence type="ECO:0000313" key="2">
    <source>
        <dbReference type="EMBL" id="GBO99646.1"/>
    </source>
</evidence>
<dbReference type="AlphaFoldDB" id="A0A4C1SE52"/>